<feature type="transmembrane region" description="Helical" evidence="6">
    <location>
        <begin position="173"/>
        <end position="190"/>
    </location>
</feature>
<keyword evidence="5 6" id="KW-0472">Membrane</keyword>
<evidence type="ECO:0000259" key="7">
    <source>
        <dbReference type="SMART" id="SM00244"/>
    </source>
</evidence>
<dbReference type="InterPro" id="IPR027469">
    <property type="entry name" value="Cation_efflux_TMD_sf"/>
</dbReference>
<dbReference type="PANTHER" id="PTHR42911">
    <property type="entry name" value="MODULATOR OF FTSH PROTEASE HFLC"/>
    <property type="match status" value="1"/>
</dbReference>
<dbReference type="AlphaFoldDB" id="A0A4R1PZS5"/>
<comment type="subunit">
    <text evidence="6">HflC and HflK may interact to form a multimeric complex.</text>
</comment>
<reference evidence="8 9" key="1">
    <citation type="submission" date="2019-03" db="EMBL/GenBank/DDBJ databases">
        <title>Genomic Encyclopedia of Type Strains, Phase IV (KMG-IV): sequencing the most valuable type-strain genomes for metagenomic binning, comparative biology and taxonomic classification.</title>
        <authorList>
            <person name="Goeker M."/>
        </authorList>
    </citation>
    <scope>NUCLEOTIDE SEQUENCE [LARGE SCALE GENOMIC DNA]</scope>
    <source>
        <strain evidence="8 9">DSM 15969</strain>
    </source>
</reference>
<dbReference type="EMBL" id="SLUI01000006">
    <property type="protein sequence ID" value="TCL37213.1"/>
    <property type="molecule type" value="Genomic_DNA"/>
</dbReference>
<dbReference type="InterPro" id="IPR002524">
    <property type="entry name" value="Cation_efflux"/>
</dbReference>
<evidence type="ECO:0000256" key="2">
    <source>
        <dbReference type="ARBA" id="ARBA00006971"/>
    </source>
</evidence>
<dbReference type="NCBIfam" id="TIGR01933">
    <property type="entry name" value="hflK"/>
    <property type="match status" value="1"/>
</dbReference>
<feature type="transmembrane region" description="Helical" evidence="6">
    <location>
        <begin position="105"/>
        <end position="123"/>
    </location>
</feature>
<protein>
    <recommendedName>
        <fullName evidence="6">Protein HflK</fullName>
    </recommendedName>
</protein>
<sequence length="515" mass="57286">MERKERTILIAILANLILIVLRFYLADISGSLGLKANAWHSFTDVFVSSVVFLGLFIGRIGIKKHTTVLSRLENILALFVAAFIFYMGMEVLFEALENEGKELKYVPFTAAGAFLGVIINYFMARYKLYVGQQTNSQSLLADGYHSKMDMYCSIAVLIGLLGSLFSMSSLEKITAIIAMVFIFIAAYEIFTTNLKALISGENHVADTGTFHFQFAPHNKKVLAGIGAAFATAYFLSGVYIVKWDEQGIVRRFGAITQGNVPPGLHYRLPYPIEKVVLVKKDNIQNVQTGLNMLLTGDTNLVNVNIGIHYRVSDAIKYALNVNDLNSLITEVATASIRQVVGEKNIDYLLSVGKSEVEVTSKNLLQEALDRNNTGVQVVNLQLLEMTPPKEIVDSFQDLASARQDKATYINQAQAYRNAIIPEAKGNSYKMVKEAEAYKDEKIKTSQGDALLFVQKFEEYQNSKGVTEYRLYMETMDRVLPKVKKILLGGNIKMEGTELWLTNGAAVNPILNSGRQ</sequence>
<feature type="transmembrane region" description="Helical" evidence="6">
    <location>
        <begin position="74"/>
        <end position="93"/>
    </location>
</feature>
<feature type="transmembrane region" description="Helical" evidence="6">
    <location>
        <begin position="221"/>
        <end position="241"/>
    </location>
</feature>
<evidence type="ECO:0000256" key="3">
    <source>
        <dbReference type="ARBA" id="ARBA00022692"/>
    </source>
</evidence>
<dbReference type="Gene3D" id="3.30.479.30">
    <property type="entry name" value="Band 7 domain"/>
    <property type="match status" value="1"/>
</dbReference>
<dbReference type="Proteomes" id="UP000295063">
    <property type="component" value="Unassembled WGS sequence"/>
</dbReference>
<dbReference type="GO" id="GO:0008324">
    <property type="term" value="F:monoatomic cation transmembrane transporter activity"/>
    <property type="evidence" value="ECO:0007669"/>
    <property type="project" value="InterPro"/>
</dbReference>
<name>A0A4R1PZS5_9FIRM</name>
<keyword evidence="8" id="KW-0645">Protease</keyword>
<proteinExistence type="inferred from homology"/>
<comment type="caution">
    <text evidence="6">Lacks conserved residue(s) required for the propagation of feature annotation.</text>
</comment>
<keyword evidence="4 6" id="KW-1133">Transmembrane helix</keyword>
<dbReference type="SUPFAM" id="SSF117892">
    <property type="entry name" value="Band 7/SPFH domain"/>
    <property type="match status" value="1"/>
</dbReference>
<feature type="transmembrane region" description="Helical" evidence="6">
    <location>
        <begin position="45"/>
        <end position="62"/>
    </location>
</feature>
<dbReference type="SUPFAM" id="SSF161111">
    <property type="entry name" value="Cation efflux protein transmembrane domain-like"/>
    <property type="match status" value="1"/>
</dbReference>
<dbReference type="GO" id="GO:0008233">
    <property type="term" value="F:peptidase activity"/>
    <property type="evidence" value="ECO:0007669"/>
    <property type="project" value="UniProtKB-KW"/>
</dbReference>
<evidence type="ECO:0000313" key="9">
    <source>
        <dbReference type="Proteomes" id="UP000295063"/>
    </source>
</evidence>
<comment type="caution">
    <text evidence="8">The sequence shown here is derived from an EMBL/GenBank/DDBJ whole genome shotgun (WGS) entry which is preliminary data.</text>
</comment>
<evidence type="ECO:0000313" key="8">
    <source>
        <dbReference type="EMBL" id="TCL37213.1"/>
    </source>
</evidence>
<dbReference type="GO" id="GO:0006508">
    <property type="term" value="P:proteolysis"/>
    <property type="evidence" value="ECO:0007669"/>
    <property type="project" value="UniProtKB-KW"/>
</dbReference>
<comment type="subcellular location">
    <subcellularLocation>
        <location evidence="1">Membrane</location>
        <topology evidence="1">Multi-pass membrane protein</topology>
    </subcellularLocation>
</comment>
<dbReference type="SMART" id="SM00244">
    <property type="entry name" value="PHB"/>
    <property type="match status" value="1"/>
</dbReference>
<feature type="transmembrane region" description="Helical" evidence="6">
    <location>
        <begin position="150"/>
        <end position="167"/>
    </location>
</feature>
<dbReference type="InterPro" id="IPR001107">
    <property type="entry name" value="Band_7"/>
</dbReference>
<evidence type="ECO:0000256" key="6">
    <source>
        <dbReference type="RuleBase" id="RU364113"/>
    </source>
</evidence>
<accession>A0A4R1PZS5</accession>
<dbReference type="PANTHER" id="PTHR42911:SF1">
    <property type="entry name" value="MODULATOR OF FTSH PROTEASE HFLC"/>
    <property type="match status" value="1"/>
</dbReference>
<keyword evidence="8" id="KW-0378">Hydrolase</keyword>
<organism evidence="8 9">
    <name type="scientific">Anaerospora hongkongensis</name>
    <dbReference type="NCBI Taxonomy" id="244830"/>
    <lineage>
        <taxon>Bacteria</taxon>
        <taxon>Bacillati</taxon>
        <taxon>Bacillota</taxon>
        <taxon>Negativicutes</taxon>
        <taxon>Selenomonadales</taxon>
        <taxon>Sporomusaceae</taxon>
        <taxon>Anaerospora</taxon>
    </lineage>
</organism>
<evidence type="ECO:0000256" key="1">
    <source>
        <dbReference type="ARBA" id="ARBA00004141"/>
    </source>
</evidence>
<comment type="similarity">
    <text evidence="2 6">Belongs to the band 7/mec-2 family. HflK subfamily.</text>
</comment>
<dbReference type="Pfam" id="PF01145">
    <property type="entry name" value="Band_7"/>
    <property type="match status" value="1"/>
</dbReference>
<keyword evidence="3 6" id="KW-0812">Transmembrane</keyword>
<dbReference type="InterPro" id="IPR036013">
    <property type="entry name" value="Band_7/SPFH_dom_sf"/>
</dbReference>
<dbReference type="RefSeq" id="WP_165898859.1">
    <property type="nucleotide sequence ID" value="NZ_DAIMLW010000309.1"/>
</dbReference>
<dbReference type="NCBIfam" id="TIGR01297">
    <property type="entry name" value="CDF"/>
    <property type="match status" value="1"/>
</dbReference>
<dbReference type="Gene3D" id="1.20.1510.10">
    <property type="entry name" value="Cation efflux protein transmembrane domain"/>
    <property type="match status" value="1"/>
</dbReference>
<dbReference type="CDD" id="cd03404">
    <property type="entry name" value="SPFH_HflK"/>
    <property type="match status" value="1"/>
</dbReference>
<dbReference type="GO" id="GO:0016020">
    <property type="term" value="C:membrane"/>
    <property type="evidence" value="ECO:0007669"/>
    <property type="project" value="UniProtKB-SubCell"/>
</dbReference>
<evidence type="ECO:0000256" key="4">
    <source>
        <dbReference type="ARBA" id="ARBA00022989"/>
    </source>
</evidence>
<feature type="domain" description="Band 7" evidence="7">
    <location>
        <begin position="236"/>
        <end position="399"/>
    </location>
</feature>
<feature type="transmembrane region" description="Helical" evidence="6">
    <location>
        <begin position="7"/>
        <end position="25"/>
    </location>
</feature>
<dbReference type="Pfam" id="PF01545">
    <property type="entry name" value="Cation_efflux"/>
    <property type="match status" value="1"/>
</dbReference>
<gene>
    <name evidence="8" type="ORF">EV210_10679</name>
</gene>
<keyword evidence="9" id="KW-1185">Reference proteome</keyword>
<dbReference type="InterPro" id="IPR010201">
    <property type="entry name" value="HflK"/>
</dbReference>
<comment type="function">
    <text evidence="6">HflC and HflK could encode or regulate a protease.</text>
</comment>
<evidence type="ECO:0000256" key="5">
    <source>
        <dbReference type="ARBA" id="ARBA00023136"/>
    </source>
</evidence>
<dbReference type="InterPro" id="IPR058533">
    <property type="entry name" value="Cation_efflux_TM"/>
</dbReference>